<dbReference type="Pfam" id="PF02224">
    <property type="entry name" value="Cytidylate_kin"/>
    <property type="match status" value="1"/>
</dbReference>
<comment type="caution">
    <text evidence="10">The sequence shown here is derived from an EMBL/GenBank/DDBJ whole genome shotgun (WGS) entry which is preliminary data.</text>
</comment>
<dbReference type="GO" id="GO:0005829">
    <property type="term" value="C:cytosol"/>
    <property type="evidence" value="ECO:0007669"/>
    <property type="project" value="TreeGrafter"/>
</dbReference>
<dbReference type="NCBIfam" id="TIGR00017">
    <property type="entry name" value="cmk"/>
    <property type="match status" value="1"/>
</dbReference>
<dbReference type="EC" id="2.7.4.25" evidence="8"/>
<dbReference type="GO" id="GO:0036431">
    <property type="term" value="F:dCMP kinase activity"/>
    <property type="evidence" value="ECO:0007669"/>
    <property type="project" value="InterPro"/>
</dbReference>
<evidence type="ECO:0000313" key="11">
    <source>
        <dbReference type="Proteomes" id="UP000823641"/>
    </source>
</evidence>
<accession>A0A9D9HSN0</accession>
<evidence type="ECO:0000256" key="1">
    <source>
        <dbReference type="ARBA" id="ARBA00009427"/>
    </source>
</evidence>
<keyword evidence="3 8" id="KW-0547">Nucleotide-binding</keyword>
<dbReference type="GO" id="GO:0006220">
    <property type="term" value="P:pyrimidine nucleotide metabolic process"/>
    <property type="evidence" value="ECO:0007669"/>
    <property type="project" value="UniProtKB-UniRule"/>
</dbReference>
<dbReference type="InterPro" id="IPR027417">
    <property type="entry name" value="P-loop_NTPase"/>
</dbReference>
<keyword evidence="2 8" id="KW-0808">Transferase</keyword>
<name>A0A9D9HSN0_9BACT</name>
<reference evidence="10" key="1">
    <citation type="submission" date="2020-10" db="EMBL/GenBank/DDBJ databases">
        <authorList>
            <person name="Gilroy R."/>
        </authorList>
    </citation>
    <scope>NUCLEOTIDE SEQUENCE</scope>
    <source>
        <strain evidence="10">G3-3990</strain>
    </source>
</reference>
<evidence type="ECO:0000256" key="7">
    <source>
        <dbReference type="ARBA" id="ARBA00048478"/>
    </source>
</evidence>
<keyword evidence="4 8" id="KW-0418">Kinase</keyword>
<dbReference type="CDD" id="cd02020">
    <property type="entry name" value="CMPK"/>
    <property type="match status" value="1"/>
</dbReference>
<evidence type="ECO:0000313" key="10">
    <source>
        <dbReference type="EMBL" id="MBO8459009.1"/>
    </source>
</evidence>
<dbReference type="InterPro" id="IPR003136">
    <property type="entry name" value="Cytidylate_kin"/>
</dbReference>
<comment type="catalytic activity">
    <reaction evidence="6 8">
        <text>dCMP + ATP = dCDP + ADP</text>
        <dbReference type="Rhea" id="RHEA:25094"/>
        <dbReference type="ChEBI" id="CHEBI:30616"/>
        <dbReference type="ChEBI" id="CHEBI:57566"/>
        <dbReference type="ChEBI" id="CHEBI:58593"/>
        <dbReference type="ChEBI" id="CHEBI:456216"/>
        <dbReference type="EC" id="2.7.4.25"/>
    </reaction>
</comment>
<dbReference type="SUPFAM" id="SSF52540">
    <property type="entry name" value="P-loop containing nucleoside triphosphate hydrolases"/>
    <property type="match status" value="1"/>
</dbReference>
<keyword evidence="5 8" id="KW-0067">ATP-binding</keyword>
<dbReference type="Proteomes" id="UP000823641">
    <property type="component" value="Unassembled WGS sequence"/>
</dbReference>
<sequence length="232" mass="26100">MTSSYKPIIVAIDGYSSCGKSTIAKSLAKFAGYTYVDTGAMYRATALYAIRNGWLHQDGINSQALQEHIHEINICFQPCPEGQGQNTYLNGENVEQEIRTLEVANGASKVSSLGFVRQEMVRQQQQMGEKKGIVMDGRDIGTVVFPQAELKLFLTASAEVRARRRYLELQAKGEDCNFNDVLSNVMERDYRDTHRTESPLRKADDAIEIDNSNLTPEKQDEIVKQLFLQKVL</sequence>
<evidence type="ECO:0000256" key="8">
    <source>
        <dbReference type="HAMAP-Rule" id="MF_00238"/>
    </source>
</evidence>
<dbReference type="HAMAP" id="MF_00238">
    <property type="entry name" value="Cytidyl_kinase_type1"/>
    <property type="match status" value="1"/>
</dbReference>
<evidence type="ECO:0000256" key="6">
    <source>
        <dbReference type="ARBA" id="ARBA00047615"/>
    </source>
</evidence>
<comment type="catalytic activity">
    <reaction evidence="7 8">
        <text>CMP + ATP = CDP + ADP</text>
        <dbReference type="Rhea" id="RHEA:11600"/>
        <dbReference type="ChEBI" id="CHEBI:30616"/>
        <dbReference type="ChEBI" id="CHEBI:58069"/>
        <dbReference type="ChEBI" id="CHEBI:60377"/>
        <dbReference type="ChEBI" id="CHEBI:456216"/>
        <dbReference type="EC" id="2.7.4.25"/>
    </reaction>
</comment>
<gene>
    <name evidence="8" type="primary">cmk</name>
    <name evidence="10" type="ORF">IAA73_01555</name>
</gene>
<feature type="binding site" evidence="8">
    <location>
        <begin position="14"/>
        <end position="22"/>
    </location>
    <ligand>
        <name>ATP</name>
        <dbReference type="ChEBI" id="CHEBI:30616"/>
    </ligand>
</feature>
<keyword evidence="8" id="KW-0963">Cytoplasm</keyword>
<proteinExistence type="inferred from homology"/>
<evidence type="ECO:0000259" key="9">
    <source>
        <dbReference type="Pfam" id="PF02224"/>
    </source>
</evidence>
<dbReference type="PANTHER" id="PTHR21299:SF2">
    <property type="entry name" value="CYTIDYLATE KINASE"/>
    <property type="match status" value="1"/>
</dbReference>
<dbReference type="AlphaFoldDB" id="A0A9D9HSN0"/>
<evidence type="ECO:0000256" key="3">
    <source>
        <dbReference type="ARBA" id="ARBA00022741"/>
    </source>
</evidence>
<reference evidence="10" key="2">
    <citation type="journal article" date="2021" name="PeerJ">
        <title>Extensive microbial diversity within the chicken gut microbiome revealed by metagenomics and culture.</title>
        <authorList>
            <person name="Gilroy R."/>
            <person name="Ravi A."/>
            <person name="Getino M."/>
            <person name="Pursley I."/>
            <person name="Horton D.L."/>
            <person name="Alikhan N.F."/>
            <person name="Baker D."/>
            <person name="Gharbi K."/>
            <person name="Hall N."/>
            <person name="Watson M."/>
            <person name="Adriaenssens E.M."/>
            <person name="Foster-Nyarko E."/>
            <person name="Jarju S."/>
            <person name="Secka A."/>
            <person name="Antonio M."/>
            <person name="Oren A."/>
            <person name="Chaudhuri R.R."/>
            <person name="La Ragione R."/>
            <person name="Hildebrand F."/>
            <person name="Pallen M.J."/>
        </authorList>
    </citation>
    <scope>NUCLEOTIDE SEQUENCE</scope>
    <source>
        <strain evidence="10">G3-3990</strain>
    </source>
</reference>
<dbReference type="GO" id="GO:0005524">
    <property type="term" value="F:ATP binding"/>
    <property type="evidence" value="ECO:0007669"/>
    <property type="project" value="UniProtKB-UniRule"/>
</dbReference>
<dbReference type="InterPro" id="IPR011994">
    <property type="entry name" value="Cytidylate_kinase_dom"/>
</dbReference>
<dbReference type="Gene3D" id="3.40.50.300">
    <property type="entry name" value="P-loop containing nucleotide triphosphate hydrolases"/>
    <property type="match status" value="1"/>
</dbReference>
<dbReference type="PANTHER" id="PTHR21299">
    <property type="entry name" value="CYTIDYLATE KINASE/PANTOATE-BETA-ALANINE LIGASE"/>
    <property type="match status" value="1"/>
</dbReference>
<evidence type="ECO:0000256" key="2">
    <source>
        <dbReference type="ARBA" id="ARBA00022679"/>
    </source>
</evidence>
<evidence type="ECO:0000256" key="4">
    <source>
        <dbReference type="ARBA" id="ARBA00022777"/>
    </source>
</evidence>
<evidence type="ECO:0000256" key="5">
    <source>
        <dbReference type="ARBA" id="ARBA00022840"/>
    </source>
</evidence>
<dbReference type="GO" id="GO:0015949">
    <property type="term" value="P:nucleobase-containing small molecule interconversion"/>
    <property type="evidence" value="ECO:0007669"/>
    <property type="project" value="TreeGrafter"/>
</dbReference>
<comment type="similarity">
    <text evidence="1 8">Belongs to the cytidylate kinase family. Type 1 subfamily.</text>
</comment>
<organism evidence="10 11">
    <name type="scientific">Candidatus Gallipaludibacter merdavium</name>
    <dbReference type="NCBI Taxonomy" id="2840839"/>
    <lineage>
        <taxon>Bacteria</taxon>
        <taxon>Pseudomonadati</taxon>
        <taxon>Bacteroidota</taxon>
        <taxon>Bacteroidia</taxon>
        <taxon>Bacteroidales</taxon>
        <taxon>Candidatus Gallipaludibacter</taxon>
    </lineage>
</organism>
<protein>
    <recommendedName>
        <fullName evidence="8">Cytidylate kinase</fullName>
        <shortName evidence="8">CK</shortName>
        <ecNumber evidence="8">2.7.4.25</ecNumber>
    </recommendedName>
    <alternativeName>
        <fullName evidence="8">Cytidine monophosphate kinase</fullName>
        <shortName evidence="8">CMP kinase</shortName>
    </alternativeName>
</protein>
<dbReference type="EMBL" id="JADIMG010000011">
    <property type="protein sequence ID" value="MBO8459009.1"/>
    <property type="molecule type" value="Genomic_DNA"/>
</dbReference>
<comment type="subcellular location">
    <subcellularLocation>
        <location evidence="8">Cytoplasm</location>
    </subcellularLocation>
</comment>
<feature type="domain" description="Cytidylate kinase" evidence="9">
    <location>
        <begin position="10"/>
        <end position="218"/>
    </location>
</feature>